<gene>
    <name evidence="10" type="ORF">GRAN_4559</name>
</gene>
<reference evidence="10 11" key="1">
    <citation type="submission" date="2018-11" db="EMBL/GenBank/DDBJ databases">
        <authorList>
            <person name="Mardanov A.V."/>
            <person name="Ravin N.V."/>
            <person name="Dedysh S.N."/>
        </authorList>
    </citation>
    <scope>NUCLEOTIDE SEQUENCE [LARGE SCALE GENOMIC DNA]</scope>
    <source>
        <strain evidence="10 11">AF10</strain>
    </source>
</reference>
<accession>A0A4Q0STG5</accession>
<feature type="compositionally biased region" description="Basic and acidic residues" evidence="7">
    <location>
        <begin position="226"/>
        <end position="236"/>
    </location>
</feature>
<dbReference type="AlphaFoldDB" id="A0A4Q0STG5"/>
<organism evidence="10 11">
    <name type="scientific">Granulicella sibirica</name>
    <dbReference type="NCBI Taxonomy" id="2479048"/>
    <lineage>
        <taxon>Bacteria</taxon>
        <taxon>Pseudomonadati</taxon>
        <taxon>Acidobacteriota</taxon>
        <taxon>Terriglobia</taxon>
        <taxon>Terriglobales</taxon>
        <taxon>Acidobacteriaceae</taxon>
        <taxon>Granulicella</taxon>
    </lineage>
</organism>
<dbReference type="GO" id="GO:0006154">
    <property type="term" value="P:adenosine catabolic process"/>
    <property type="evidence" value="ECO:0007669"/>
    <property type="project" value="TreeGrafter"/>
</dbReference>
<dbReference type="Proteomes" id="UP000289437">
    <property type="component" value="Unassembled WGS sequence"/>
</dbReference>
<proteinExistence type="inferred from homology"/>
<keyword evidence="8" id="KW-0732">Signal</keyword>
<comment type="cofactor">
    <cofactor evidence="1">
        <name>Zn(2+)</name>
        <dbReference type="ChEBI" id="CHEBI:29105"/>
    </cofactor>
</comment>
<comment type="caution">
    <text evidence="10">The sequence shown here is derived from an EMBL/GenBank/DDBJ whole genome shotgun (WGS) entry which is preliminary data.</text>
</comment>
<evidence type="ECO:0000256" key="1">
    <source>
        <dbReference type="ARBA" id="ARBA00001947"/>
    </source>
</evidence>
<dbReference type="InterPro" id="IPR006330">
    <property type="entry name" value="Ado/ade_deaminase"/>
</dbReference>
<protein>
    <recommendedName>
        <fullName evidence="3">adenosine deaminase</fullName>
        <ecNumber evidence="3">3.5.4.4</ecNumber>
    </recommendedName>
</protein>
<feature type="region of interest" description="Disordered" evidence="7">
    <location>
        <begin position="216"/>
        <end position="236"/>
    </location>
</feature>
<dbReference type="EMBL" id="RDSM01000004">
    <property type="protein sequence ID" value="RXH54263.1"/>
    <property type="molecule type" value="Genomic_DNA"/>
</dbReference>
<dbReference type="InterPro" id="IPR032466">
    <property type="entry name" value="Metal_Hydrolase"/>
</dbReference>
<evidence type="ECO:0000256" key="7">
    <source>
        <dbReference type="SAM" id="MobiDB-lite"/>
    </source>
</evidence>
<dbReference type="GO" id="GO:0043103">
    <property type="term" value="P:hypoxanthine salvage"/>
    <property type="evidence" value="ECO:0007669"/>
    <property type="project" value="TreeGrafter"/>
</dbReference>
<feature type="signal peptide" evidence="8">
    <location>
        <begin position="1"/>
        <end position="25"/>
    </location>
</feature>
<dbReference type="PANTHER" id="PTHR11409:SF43">
    <property type="entry name" value="ADENOSINE DEAMINASE"/>
    <property type="match status" value="1"/>
</dbReference>
<keyword evidence="6" id="KW-0862">Zinc</keyword>
<dbReference type="SUPFAM" id="SSF51556">
    <property type="entry name" value="Metallo-dependent hydrolases"/>
    <property type="match status" value="1"/>
</dbReference>
<evidence type="ECO:0000256" key="2">
    <source>
        <dbReference type="ARBA" id="ARBA00006676"/>
    </source>
</evidence>
<evidence type="ECO:0000313" key="10">
    <source>
        <dbReference type="EMBL" id="RXH54263.1"/>
    </source>
</evidence>
<sequence>MVVMARVVRLVLLAGVMAPGTSGWAAGPVHAKSAETAGEFKASKAFDIAHQTALTMHAFLERMPKGADLHMHLSGAIYAETFLRDGAADKLCVNPTTLAFVPNIGTTRDMPSQAVCAAPGVPASSVLKNQALYDSLVDSFSMRGYVPTPGITGHDQFFATFGRFGGMGKGHDGEWLDEVATRAAAQNEQYLEVMMTPSFSKSAKLGYQLGWPKGPIDGSTSGGDSAHMDTGDPSLDKRAAGAAELSGLREKLLAGGLRDEIATDREEIAKAFAERDRREHCGQPDAAPGCSVTIRVIYQVLRAFAPEQVFAQTVLGFEVASAEPRVVGINYVQPEDAYMAMSEYHRQMVWMDYLHGVYPKVHISLHAGELAPGMVPPEGLRFHIREAVDLGHAERIGHGVDVMYEERPEELLKEMAARHVMVEINLTSNDVILGVTSNYHSLPAYRAAGVPVSLSTDDEGVSRIDLTHEYTRAALDYKLSYIDLKNMARTGIAHTFLPGEDLWASPDVFTKVNGACAGAKSPGSEQLSTACTAFLRGSPKAAQEWELEHRFAVFEANLP</sequence>
<feature type="chain" id="PRO_5020284320" description="adenosine deaminase" evidence="8">
    <location>
        <begin position="26"/>
        <end position="559"/>
    </location>
</feature>
<dbReference type="GO" id="GO:0046103">
    <property type="term" value="P:inosine biosynthetic process"/>
    <property type="evidence" value="ECO:0007669"/>
    <property type="project" value="TreeGrafter"/>
</dbReference>
<evidence type="ECO:0000259" key="9">
    <source>
        <dbReference type="Pfam" id="PF00962"/>
    </source>
</evidence>
<dbReference type="PANTHER" id="PTHR11409">
    <property type="entry name" value="ADENOSINE DEAMINASE"/>
    <property type="match status" value="1"/>
</dbReference>
<comment type="similarity">
    <text evidence="2">Belongs to the metallo-dependent hydrolases superfamily. Adenosine and AMP deaminases family.</text>
</comment>
<keyword evidence="5" id="KW-0378">Hydrolase</keyword>
<evidence type="ECO:0000313" key="11">
    <source>
        <dbReference type="Proteomes" id="UP000289437"/>
    </source>
</evidence>
<reference evidence="11" key="2">
    <citation type="submission" date="2019-02" db="EMBL/GenBank/DDBJ databases">
        <title>Granulicella sibirica sp. nov., a psychrotolerant acidobacterium isolated from an organic soil layer in forested tundra, West Siberia.</title>
        <authorList>
            <person name="Oshkin I.Y."/>
            <person name="Kulichevskaya I.S."/>
            <person name="Rijpstra W.I.C."/>
            <person name="Sinninghe Damste J.S."/>
            <person name="Rakitin A.L."/>
            <person name="Ravin N.V."/>
            <person name="Dedysh S.N."/>
        </authorList>
    </citation>
    <scope>NUCLEOTIDE SEQUENCE [LARGE SCALE GENOMIC DNA]</scope>
    <source>
        <strain evidence="11">AF10</strain>
    </source>
</reference>
<dbReference type="GO" id="GO:0046872">
    <property type="term" value="F:metal ion binding"/>
    <property type="evidence" value="ECO:0007669"/>
    <property type="project" value="UniProtKB-KW"/>
</dbReference>
<dbReference type="GO" id="GO:0004000">
    <property type="term" value="F:adenosine deaminase activity"/>
    <property type="evidence" value="ECO:0007669"/>
    <property type="project" value="UniProtKB-ARBA"/>
</dbReference>
<keyword evidence="11" id="KW-1185">Reference proteome</keyword>
<dbReference type="GO" id="GO:0005829">
    <property type="term" value="C:cytosol"/>
    <property type="evidence" value="ECO:0007669"/>
    <property type="project" value="TreeGrafter"/>
</dbReference>
<dbReference type="Pfam" id="PF00962">
    <property type="entry name" value="A_deaminase"/>
    <property type="match status" value="1"/>
</dbReference>
<evidence type="ECO:0000256" key="5">
    <source>
        <dbReference type="ARBA" id="ARBA00022801"/>
    </source>
</evidence>
<dbReference type="EC" id="3.5.4.4" evidence="3"/>
<name>A0A4Q0STG5_9BACT</name>
<feature type="domain" description="Adenosine deaminase" evidence="9">
    <location>
        <begin position="286"/>
        <end position="500"/>
    </location>
</feature>
<evidence type="ECO:0000256" key="3">
    <source>
        <dbReference type="ARBA" id="ARBA00012784"/>
    </source>
</evidence>
<evidence type="ECO:0000256" key="8">
    <source>
        <dbReference type="SAM" id="SignalP"/>
    </source>
</evidence>
<keyword evidence="4" id="KW-0479">Metal-binding</keyword>
<evidence type="ECO:0000256" key="6">
    <source>
        <dbReference type="ARBA" id="ARBA00022833"/>
    </source>
</evidence>
<evidence type="ECO:0000256" key="4">
    <source>
        <dbReference type="ARBA" id="ARBA00022723"/>
    </source>
</evidence>
<dbReference type="Gene3D" id="3.20.20.140">
    <property type="entry name" value="Metal-dependent hydrolases"/>
    <property type="match status" value="1"/>
</dbReference>
<dbReference type="InterPro" id="IPR001365">
    <property type="entry name" value="A_deaminase_dom"/>
</dbReference>